<sequence>MAMQYWINIYLNRINDAYTRIFEILDIAPVEKKKSVIGAYLEEQGYIEETEEKPEDHCIKMIDQMVLYSVNHLNNSYMDAISADYLEMLDIITYDMQLRKEAKENGG</sequence>
<reference evidence="1 2" key="1">
    <citation type="submission" date="2016-11" db="EMBL/GenBank/DDBJ databases">
        <authorList>
            <person name="Varghese N."/>
            <person name="Submissions S."/>
        </authorList>
    </citation>
    <scope>NUCLEOTIDE SEQUENCE [LARGE SCALE GENOMIC DNA]</scope>
    <source>
        <strain evidence="1 2">FD</strain>
    </source>
</reference>
<accession>A0AB74EW01</accession>
<evidence type="ECO:0000313" key="2">
    <source>
        <dbReference type="Proteomes" id="UP000184012"/>
    </source>
</evidence>
<evidence type="ECO:0000313" key="1">
    <source>
        <dbReference type="EMBL" id="SHK93508.1"/>
    </source>
</evidence>
<name>A0AB74EW01_9FIRM</name>
<evidence type="ECO:0008006" key="3">
    <source>
        <dbReference type="Google" id="ProtNLM"/>
    </source>
</evidence>
<dbReference type="EMBL" id="FRBP01000001">
    <property type="protein sequence ID" value="SHK93508.1"/>
    <property type="molecule type" value="Genomic_DNA"/>
</dbReference>
<dbReference type="Proteomes" id="UP000184012">
    <property type="component" value="Unassembled WGS sequence"/>
</dbReference>
<gene>
    <name evidence="1" type="ORF">SAMN04515649_101306</name>
</gene>
<protein>
    <recommendedName>
        <fullName evidence="3">Phage protein</fullName>
    </recommendedName>
</protein>
<comment type="caution">
    <text evidence="1">The sequence shown here is derived from an EMBL/GenBank/DDBJ whole genome shotgun (WGS) entry which is preliminary data.</text>
</comment>
<organism evidence="1 2">
    <name type="scientific">Eubacterium callanderi</name>
    <dbReference type="NCBI Taxonomy" id="53442"/>
    <lineage>
        <taxon>Bacteria</taxon>
        <taxon>Bacillati</taxon>
        <taxon>Bacillota</taxon>
        <taxon>Clostridia</taxon>
        <taxon>Eubacteriales</taxon>
        <taxon>Eubacteriaceae</taxon>
        <taxon>Eubacterium</taxon>
    </lineage>
</organism>
<dbReference type="RefSeq" id="WP_073381997.1">
    <property type="nucleotide sequence ID" value="NZ_FRBP01000001.1"/>
</dbReference>
<dbReference type="AlphaFoldDB" id="A0AB74EW01"/>
<proteinExistence type="predicted"/>